<organism evidence="2 3">
    <name type="scientific">Treponema medium ATCC 700293</name>
    <dbReference type="NCBI Taxonomy" id="1125700"/>
    <lineage>
        <taxon>Bacteria</taxon>
        <taxon>Pseudomonadati</taxon>
        <taxon>Spirochaetota</taxon>
        <taxon>Spirochaetia</taxon>
        <taxon>Spirochaetales</taxon>
        <taxon>Treponemataceae</taxon>
        <taxon>Treponema</taxon>
    </lineage>
</organism>
<evidence type="ECO:0000313" key="3">
    <source>
        <dbReference type="Proteomes" id="UP000014634"/>
    </source>
</evidence>
<dbReference type="RefSeq" id="WP_016522962.1">
    <property type="nucleotide sequence ID" value="NZ_KE332517.1"/>
</dbReference>
<sequence>MQSSDSAYIATLIAEDSGLRLLRSKNPAPVISFLFKIFRERHLQTVNADRFETLLADFLRSQEFSGFDNSSIDDWYDWETAEIQNSEEFRLATQSIEARAHFLANKWCSEKVGYIKKYYNERQDVIIELSAGVERLFTWLDTMDSKMFIGTESRFQDILHKLRELSENTTHDPQTQIAELEKQKEALQQRIDAIKTTGEAEVYTPVQMVERLREVSKAARELLSDFRQVEENFKTILADVYKKQSVSETKGAVLGYALDANLEMKETPQGQTFDSFWDFLAADAGKNEINHLTRTIIAQVTEHGIAWEDSFLLHLKQYLHEAGRKIIDTNHSLTHRLNRVLLSRDCGDHKQLTELIAFIKTKAFELAERDIVFPKEFGIQTKAVLHFPQARTLILPPLNQSFEPIVSFTEQESAALLQRSGIFNQFYIDEALLKKHIEQYRSQFLHSAVQFSLHDLSEKFPIEKGLSEVAAYFALAPKLKPAAVILDDATERITYTYNGKSVALTVPKILFG</sequence>
<protein>
    <recommendedName>
        <fullName evidence="4">DUF3375 domain-containing protein</fullName>
    </recommendedName>
</protein>
<reference evidence="2 3" key="1">
    <citation type="submission" date="2013-04" db="EMBL/GenBank/DDBJ databases">
        <title>The Genome Sequence of Treponema medium ATCC 700293.</title>
        <authorList>
            <consortium name="The Broad Institute Genomics Platform"/>
            <person name="Earl A."/>
            <person name="Ward D."/>
            <person name="Feldgarden M."/>
            <person name="Gevers D."/>
            <person name="Leonetti C."/>
            <person name="Blanton J.M."/>
            <person name="Dewhirst F.E."/>
            <person name="Izard J."/>
            <person name="Walker B."/>
            <person name="Young S."/>
            <person name="Zeng Q."/>
            <person name="Gargeya S."/>
            <person name="Fitzgerald M."/>
            <person name="Haas B."/>
            <person name="Abouelleil A."/>
            <person name="Allen A.W."/>
            <person name="Alvarado L."/>
            <person name="Arachchi H.M."/>
            <person name="Berlin A.M."/>
            <person name="Chapman S.B."/>
            <person name="Gainer-Dewar J."/>
            <person name="Goldberg J."/>
            <person name="Griggs A."/>
            <person name="Gujja S."/>
            <person name="Hansen M."/>
            <person name="Howarth C."/>
            <person name="Imamovic A."/>
            <person name="Ireland A."/>
            <person name="Larimer J."/>
            <person name="McCowan C."/>
            <person name="Murphy C."/>
            <person name="Pearson M."/>
            <person name="Poon T.W."/>
            <person name="Priest M."/>
            <person name="Roberts A."/>
            <person name="Saif S."/>
            <person name="Shea T."/>
            <person name="Sisk P."/>
            <person name="Sykes S."/>
            <person name="Wortman J."/>
            <person name="Nusbaum C."/>
            <person name="Birren B."/>
        </authorList>
    </citation>
    <scope>NUCLEOTIDE SEQUENCE [LARGE SCALE GENOMIC DNA]</scope>
    <source>
        <strain evidence="2 3">ATCC 700293</strain>
    </source>
</reference>
<dbReference type="InterPro" id="IPR021804">
    <property type="entry name" value="DUF3375"/>
</dbReference>
<feature type="coiled-coil region" evidence="1">
    <location>
        <begin position="177"/>
        <end position="232"/>
    </location>
</feature>
<evidence type="ECO:0008006" key="4">
    <source>
        <dbReference type="Google" id="ProtNLM"/>
    </source>
</evidence>
<accession>A0AA87TF89</accession>
<dbReference type="AlphaFoldDB" id="A0AA87TF89"/>
<gene>
    <name evidence="2" type="ORF">HMPREF9195_01003</name>
</gene>
<name>A0AA87TF89_TREMD</name>
<evidence type="ECO:0000256" key="1">
    <source>
        <dbReference type="SAM" id="Coils"/>
    </source>
</evidence>
<evidence type="ECO:0000313" key="2">
    <source>
        <dbReference type="EMBL" id="EPF29218.1"/>
    </source>
</evidence>
<proteinExistence type="predicted"/>
<dbReference type="EMBL" id="ATFE01000006">
    <property type="protein sequence ID" value="EPF29218.1"/>
    <property type="molecule type" value="Genomic_DNA"/>
</dbReference>
<dbReference type="Proteomes" id="UP000014634">
    <property type="component" value="Unassembled WGS sequence"/>
</dbReference>
<dbReference type="Pfam" id="PF11855">
    <property type="entry name" value="DUF3375"/>
    <property type="match status" value="1"/>
</dbReference>
<keyword evidence="1" id="KW-0175">Coiled coil</keyword>
<comment type="caution">
    <text evidence="2">The sequence shown here is derived from an EMBL/GenBank/DDBJ whole genome shotgun (WGS) entry which is preliminary data.</text>
</comment>